<evidence type="ECO:0000256" key="1">
    <source>
        <dbReference type="SAM" id="MobiDB-lite"/>
    </source>
</evidence>
<evidence type="ECO:0000313" key="2">
    <source>
        <dbReference type="EMBL" id="EPS93273.1"/>
    </source>
</evidence>
<keyword evidence="3" id="KW-1185">Reference proteome</keyword>
<dbReference type="Proteomes" id="UP000015241">
    <property type="component" value="Unassembled WGS sequence"/>
</dbReference>
<dbReference type="OrthoDB" id="2753353at2759"/>
<dbReference type="HOGENOM" id="CLU_034218_0_0_1"/>
<dbReference type="EMBL" id="KE504287">
    <property type="protein sequence ID" value="EPS93273.1"/>
    <property type="molecule type" value="Genomic_DNA"/>
</dbReference>
<feature type="region of interest" description="Disordered" evidence="1">
    <location>
        <begin position="1"/>
        <end position="21"/>
    </location>
</feature>
<sequence>MDTPFGNFPSDADLASFNPRTTRPCCTPDDFKWDPRLGPRSPWNKAVAEVFAADFMASHQGLQSTKKEVVDQWLTHTTYLQRVYKDQHKSNVQRTLLTQKHRQQERHRSVGTYLRRHSVVTELIAQTDPAALKFIEALGVQSMSSDESDHEAGRGQPTYLIRQKSWRSPALVAWLRVLDCLHLFMRYNGGYLASQGGWPHFRRQSDRMSGKPAVKRLPLACYAVSAIEDPFERNFIEPLSVPVNLVHPERISTYVVVGKTYLLLLTRFD</sequence>
<dbReference type="InParanoid" id="S8DQ06"/>
<name>S8DQ06_FOMSC</name>
<organism evidence="2 3">
    <name type="scientific">Fomitopsis schrenkii</name>
    <name type="common">Brown rot fungus</name>
    <dbReference type="NCBI Taxonomy" id="2126942"/>
    <lineage>
        <taxon>Eukaryota</taxon>
        <taxon>Fungi</taxon>
        <taxon>Dikarya</taxon>
        <taxon>Basidiomycota</taxon>
        <taxon>Agaricomycotina</taxon>
        <taxon>Agaricomycetes</taxon>
        <taxon>Polyporales</taxon>
        <taxon>Fomitopsis</taxon>
    </lineage>
</organism>
<dbReference type="AlphaFoldDB" id="S8DQ06"/>
<evidence type="ECO:0000313" key="3">
    <source>
        <dbReference type="Proteomes" id="UP000015241"/>
    </source>
</evidence>
<dbReference type="STRING" id="743788.S8DQ06"/>
<proteinExistence type="predicted"/>
<gene>
    <name evidence="2" type="ORF">FOMPIDRAFT_1136529</name>
</gene>
<reference evidence="2 3" key="1">
    <citation type="journal article" date="2012" name="Science">
        <title>The Paleozoic origin of enzymatic lignin decomposition reconstructed from 31 fungal genomes.</title>
        <authorList>
            <person name="Floudas D."/>
            <person name="Binder M."/>
            <person name="Riley R."/>
            <person name="Barry K."/>
            <person name="Blanchette R.A."/>
            <person name="Henrissat B."/>
            <person name="Martinez A.T."/>
            <person name="Otillar R."/>
            <person name="Spatafora J.W."/>
            <person name="Yadav J.S."/>
            <person name="Aerts A."/>
            <person name="Benoit I."/>
            <person name="Boyd A."/>
            <person name="Carlson A."/>
            <person name="Copeland A."/>
            <person name="Coutinho P.M."/>
            <person name="de Vries R.P."/>
            <person name="Ferreira P."/>
            <person name="Findley K."/>
            <person name="Foster B."/>
            <person name="Gaskell J."/>
            <person name="Glotzer D."/>
            <person name="Gorecki P."/>
            <person name="Heitman J."/>
            <person name="Hesse C."/>
            <person name="Hori C."/>
            <person name="Igarashi K."/>
            <person name="Jurgens J.A."/>
            <person name="Kallen N."/>
            <person name="Kersten P."/>
            <person name="Kohler A."/>
            <person name="Kuees U."/>
            <person name="Kumar T.K.A."/>
            <person name="Kuo A."/>
            <person name="LaButti K."/>
            <person name="Larrondo L.F."/>
            <person name="Lindquist E."/>
            <person name="Ling A."/>
            <person name="Lombard V."/>
            <person name="Lucas S."/>
            <person name="Lundell T."/>
            <person name="Martin R."/>
            <person name="McLaughlin D.J."/>
            <person name="Morgenstern I."/>
            <person name="Morin E."/>
            <person name="Murat C."/>
            <person name="Nagy L.G."/>
            <person name="Nolan M."/>
            <person name="Ohm R.A."/>
            <person name="Patyshakuliyeva A."/>
            <person name="Rokas A."/>
            <person name="Ruiz-Duenas F.J."/>
            <person name="Sabat G."/>
            <person name="Salamov A."/>
            <person name="Samejima M."/>
            <person name="Schmutz J."/>
            <person name="Slot J.C."/>
            <person name="St John F."/>
            <person name="Stenlid J."/>
            <person name="Sun H."/>
            <person name="Sun S."/>
            <person name="Syed K."/>
            <person name="Tsang A."/>
            <person name="Wiebenga A."/>
            <person name="Young D."/>
            <person name="Pisabarro A."/>
            <person name="Eastwood D.C."/>
            <person name="Martin F."/>
            <person name="Cullen D."/>
            <person name="Grigoriev I.V."/>
            <person name="Hibbett D.S."/>
        </authorList>
    </citation>
    <scope>NUCLEOTIDE SEQUENCE</scope>
    <source>
        <strain evidence="3">FP-58527</strain>
    </source>
</reference>
<accession>S8DQ06</accession>
<protein>
    <submittedName>
        <fullName evidence="2">Uncharacterized protein</fullName>
    </submittedName>
</protein>